<accession>A0ABD2BM43</accession>
<evidence type="ECO:0000313" key="2">
    <source>
        <dbReference type="Proteomes" id="UP001607302"/>
    </source>
</evidence>
<evidence type="ECO:0000313" key="1">
    <source>
        <dbReference type="EMBL" id="KAL2733856.1"/>
    </source>
</evidence>
<keyword evidence="2" id="KW-1185">Reference proteome</keyword>
<sequence>MGLRLAADTLCDVHYDDDDDDGDNDDDVVDVVGDNSGKKKPNDEMDVSTCKSKTRRDYNLKFHRVEGCTAWSCAASCRGNELPTVAAEGGGVVMEIL</sequence>
<dbReference type="AlphaFoldDB" id="A0ABD2BM43"/>
<proteinExistence type="predicted"/>
<comment type="caution">
    <text evidence="1">The sequence shown here is derived from an EMBL/GenBank/DDBJ whole genome shotgun (WGS) entry which is preliminary data.</text>
</comment>
<gene>
    <name evidence="1" type="ORF">V1478_003554</name>
</gene>
<dbReference type="EMBL" id="JAUDFV010000074">
    <property type="protein sequence ID" value="KAL2733856.1"/>
    <property type="molecule type" value="Genomic_DNA"/>
</dbReference>
<protein>
    <submittedName>
        <fullName evidence="1">Uncharacterized protein</fullName>
    </submittedName>
</protein>
<dbReference type="Proteomes" id="UP001607302">
    <property type="component" value="Unassembled WGS sequence"/>
</dbReference>
<reference evidence="1 2" key="1">
    <citation type="journal article" date="2024" name="Ann. Entomol. Soc. Am.">
        <title>Genomic analyses of the southern and eastern yellowjacket wasps (Hymenoptera: Vespidae) reveal evolutionary signatures of social life.</title>
        <authorList>
            <person name="Catto M.A."/>
            <person name="Caine P.B."/>
            <person name="Orr S.E."/>
            <person name="Hunt B.G."/>
            <person name="Goodisman M.A.D."/>
        </authorList>
    </citation>
    <scope>NUCLEOTIDE SEQUENCE [LARGE SCALE GENOMIC DNA]</scope>
    <source>
        <strain evidence="1">233</strain>
        <tissue evidence="1">Head and thorax</tissue>
    </source>
</reference>
<name>A0ABD2BM43_VESSQ</name>
<organism evidence="1 2">
    <name type="scientific">Vespula squamosa</name>
    <name type="common">Southern yellow jacket</name>
    <name type="synonym">Wasp</name>
    <dbReference type="NCBI Taxonomy" id="30214"/>
    <lineage>
        <taxon>Eukaryota</taxon>
        <taxon>Metazoa</taxon>
        <taxon>Ecdysozoa</taxon>
        <taxon>Arthropoda</taxon>
        <taxon>Hexapoda</taxon>
        <taxon>Insecta</taxon>
        <taxon>Pterygota</taxon>
        <taxon>Neoptera</taxon>
        <taxon>Endopterygota</taxon>
        <taxon>Hymenoptera</taxon>
        <taxon>Apocrita</taxon>
        <taxon>Aculeata</taxon>
        <taxon>Vespoidea</taxon>
        <taxon>Vespidae</taxon>
        <taxon>Vespinae</taxon>
        <taxon>Vespula</taxon>
    </lineage>
</organism>